<dbReference type="EMBL" id="JAIQCV010000008">
    <property type="protein sequence ID" value="KAH1073112.1"/>
    <property type="molecule type" value="Genomic_DNA"/>
</dbReference>
<name>A0A9D3ZX53_9ROSI</name>
<keyword evidence="2" id="KW-1185">Reference proteome</keyword>
<dbReference type="AlphaFoldDB" id="A0A9D3ZX53"/>
<evidence type="ECO:0000313" key="1">
    <source>
        <dbReference type="EMBL" id="KAH1073112.1"/>
    </source>
</evidence>
<accession>A0A9D3ZX53</accession>
<sequence length="50" mass="5342">MGSSNVLNSKEPLTVVIEPNIADSFAQDTPKALQDPLQVPVGPIKRARAK</sequence>
<dbReference type="Proteomes" id="UP000828251">
    <property type="component" value="Unassembled WGS sequence"/>
</dbReference>
<comment type="caution">
    <text evidence="1">The sequence shown here is derived from an EMBL/GenBank/DDBJ whole genome shotgun (WGS) entry which is preliminary data.</text>
</comment>
<evidence type="ECO:0000313" key="2">
    <source>
        <dbReference type="Proteomes" id="UP000828251"/>
    </source>
</evidence>
<protein>
    <submittedName>
        <fullName evidence="1">Uncharacterized protein</fullName>
    </submittedName>
</protein>
<gene>
    <name evidence="1" type="ORF">J1N35_025440</name>
</gene>
<reference evidence="1 2" key="1">
    <citation type="journal article" date="2021" name="Plant Biotechnol. J.">
        <title>Multi-omics assisted identification of the key and species-specific regulatory components of drought-tolerant mechanisms in Gossypium stocksii.</title>
        <authorList>
            <person name="Yu D."/>
            <person name="Ke L."/>
            <person name="Zhang D."/>
            <person name="Wu Y."/>
            <person name="Sun Y."/>
            <person name="Mei J."/>
            <person name="Sun J."/>
            <person name="Sun Y."/>
        </authorList>
    </citation>
    <scope>NUCLEOTIDE SEQUENCE [LARGE SCALE GENOMIC DNA]</scope>
    <source>
        <strain evidence="2">cv. E1</strain>
        <tissue evidence="1">Leaf</tissue>
    </source>
</reference>
<proteinExistence type="predicted"/>
<organism evidence="1 2">
    <name type="scientific">Gossypium stocksii</name>
    <dbReference type="NCBI Taxonomy" id="47602"/>
    <lineage>
        <taxon>Eukaryota</taxon>
        <taxon>Viridiplantae</taxon>
        <taxon>Streptophyta</taxon>
        <taxon>Embryophyta</taxon>
        <taxon>Tracheophyta</taxon>
        <taxon>Spermatophyta</taxon>
        <taxon>Magnoliopsida</taxon>
        <taxon>eudicotyledons</taxon>
        <taxon>Gunneridae</taxon>
        <taxon>Pentapetalae</taxon>
        <taxon>rosids</taxon>
        <taxon>malvids</taxon>
        <taxon>Malvales</taxon>
        <taxon>Malvaceae</taxon>
        <taxon>Malvoideae</taxon>
        <taxon>Gossypium</taxon>
    </lineage>
</organism>